<gene>
    <name evidence="2" type="ORF">IAB02_02620</name>
</gene>
<dbReference type="PANTHER" id="PTHR44749:SF1">
    <property type="entry name" value="TETRATRICOPEPTIDE-LIKE HELICAL DOMAIN-CONTAINING PROTEIN"/>
    <property type="match status" value="1"/>
</dbReference>
<name>A0A9D1IAK8_9FIRM</name>
<protein>
    <submittedName>
        <fullName evidence="2">Tetratricopeptide repeat protein</fullName>
    </submittedName>
</protein>
<evidence type="ECO:0000256" key="1">
    <source>
        <dbReference type="PROSITE-ProRule" id="PRU00339"/>
    </source>
</evidence>
<reference evidence="2" key="1">
    <citation type="submission" date="2020-10" db="EMBL/GenBank/DDBJ databases">
        <authorList>
            <person name="Gilroy R."/>
        </authorList>
    </citation>
    <scope>NUCLEOTIDE SEQUENCE</scope>
    <source>
        <strain evidence="2">ChiHcec3-11533</strain>
    </source>
</reference>
<reference evidence="2" key="2">
    <citation type="journal article" date="2021" name="PeerJ">
        <title>Extensive microbial diversity within the chicken gut microbiome revealed by metagenomics and culture.</title>
        <authorList>
            <person name="Gilroy R."/>
            <person name="Ravi A."/>
            <person name="Getino M."/>
            <person name="Pursley I."/>
            <person name="Horton D.L."/>
            <person name="Alikhan N.F."/>
            <person name="Baker D."/>
            <person name="Gharbi K."/>
            <person name="Hall N."/>
            <person name="Watson M."/>
            <person name="Adriaenssens E.M."/>
            <person name="Foster-Nyarko E."/>
            <person name="Jarju S."/>
            <person name="Secka A."/>
            <person name="Antonio M."/>
            <person name="Oren A."/>
            <person name="Chaudhuri R.R."/>
            <person name="La Ragione R."/>
            <person name="Hildebrand F."/>
            <person name="Pallen M.J."/>
        </authorList>
    </citation>
    <scope>NUCLEOTIDE SEQUENCE</scope>
    <source>
        <strain evidence="2">ChiHcec3-11533</strain>
    </source>
</reference>
<keyword evidence="1" id="KW-0802">TPR repeat</keyword>
<dbReference type="SMART" id="SM00028">
    <property type="entry name" value="TPR"/>
    <property type="match status" value="3"/>
</dbReference>
<organism evidence="2 3">
    <name type="scientific">Candidatus Pullichristensenella excrementigallinarum</name>
    <dbReference type="NCBI Taxonomy" id="2840907"/>
    <lineage>
        <taxon>Bacteria</taxon>
        <taxon>Bacillati</taxon>
        <taxon>Bacillota</taxon>
        <taxon>Clostridia</taxon>
        <taxon>Candidatus Pullichristensenella</taxon>
    </lineage>
</organism>
<evidence type="ECO:0000313" key="3">
    <source>
        <dbReference type="Proteomes" id="UP000824072"/>
    </source>
</evidence>
<dbReference type="PANTHER" id="PTHR44749">
    <property type="entry name" value="SUPPRESSOR OF RPS4-RLD 1"/>
    <property type="match status" value="1"/>
</dbReference>
<dbReference type="InterPro" id="IPR019734">
    <property type="entry name" value="TPR_rpt"/>
</dbReference>
<dbReference type="EMBL" id="DVMU01000058">
    <property type="protein sequence ID" value="HIU33438.1"/>
    <property type="molecule type" value="Genomic_DNA"/>
</dbReference>
<dbReference type="GO" id="GO:0045892">
    <property type="term" value="P:negative regulation of DNA-templated transcription"/>
    <property type="evidence" value="ECO:0007669"/>
    <property type="project" value="InterPro"/>
</dbReference>
<dbReference type="AlphaFoldDB" id="A0A9D1IAK8"/>
<dbReference type="InterPro" id="IPR011990">
    <property type="entry name" value="TPR-like_helical_dom_sf"/>
</dbReference>
<evidence type="ECO:0000313" key="2">
    <source>
        <dbReference type="EMBL" id="HIU33438.1"/>
    </source>
</evidence>
<proteinExistence type="predicted"/>
<sequence>MIFEGQRAVDSRLGQIELSPEVQAVDQQLKSNPDNAQLWMERGLHLAAINMQQEAVEAFSNAIALEPFAGIFYRHRGHRYLACWEFEQARADFVTATRLIPEDWDVWYHLGLCHYLFGEYEKAAKAYRACYELSASDDKLIAVCDWYWMTLMRLGRKEEAQKLLDGIRTDMDAGANTAYYLQLLLYKGLKTPEELTQGVEDDLQAITRYYGLSNYYFFRGEMEKSNAVIDQILQLGDKKWNTAFGYLAARVDKCNRAALPANRENV</sequence>
<feature type="repeat" description="TPR" evidence="1">
    <location>
        <begin position="36"/>
        <end position="69"/>
    </location>
</feature>
<dbReference type="SUPFAM" id="SSF48452">
    <property type="entry name" value="TPR-like"/>
    <property type="match status" value="1"/>
</dbReference>
<comment type="caution">
    <text evidence="2">The sequence shown here is derived from an EMBL/GenBank/DDBJ whole genome shotgun (WGS) entry which is preliminary data.</text>
</comment>
<dbReference type="Pfam" id="PF13432">
    <property type="entry name" value="TPR_16"/>
    <property type="match status" value="2"/>
</dbReference>
<dbReference type="Gene3D" id="1.25.40.10">
    <property type="entry name" value="Tetratricopeptide repeat domain"/>
    <property type="match status" value="1"/>
</dbReference>
<dbReference type="Proteomes" id="UP000824072">
    <property type="component" value="Unassembled WGS sequence"/>
</dbReference>
<dbReference type="InterPro" id="IPR044650">
    <property type="entry name" value="SRFR1-like"/>
</dbReference>
<dbReference type="PROSITE" id="PS50005">
    <property type="entry name" value="TPR"/>
    <property type="match status" value="2"/>
</dbReference>
<feature type="repeat" description="TPR" evidence="1">
    <location>
        <begin position="104"/>
        <end position="137"/>
    </location>
</feature>
<accession>A0A9D1IAK8</accession>